<protein>
    <recommendedName>
        <fullName evidence="6">TVP38/TMEM64 family membrane protein</fullName>
    </recommendedName>
</protein>
<feature type="transmembrane region" description="Helical" evidence="6">
    <location>
        <begin position="102"/>
        <end position="122"/>
    </location>
</feature>
<evidence type="ECO:0000256" key="1">
    <source>
        <dbReference type="ARBA" id="ARBA00004651"/>
    </source>
</evidence>
<evidence type="ECO:0000259" key="7">
    <source>
        <dbReference type="Pfam" id="PF09335"/>
    </source>
</evidence>
<dbReference type="GO" id="GO:0005886">
    <property type="term" value="C:plasma membrane"/>
    <property type="evidence" value="ECO:0007669"/>
    <property type="project" value="UniProtKB-SubCell"/>
</dbReference>
<evidence type="ECO:0000313" key="9">
    <source>
        <dbReference type="Proteomes" id="UP000447545"/>
    </source>
</evidence>
<organism evidence="8 9">
    <name type="scientific">Winogradskyella ouciana</name>
    <dbReference type="NCBI Taxonomy" id="2608631"/>
    <lineage>
        <taxon>Bacteria</taxon>
        <taxon>Pseudomonadati</taxon>
        <taxon>Bacteroidota</taxon>
        <taxon>Flavobacteriia</taxon>
        <taxon>Flavobacteriales</taxon>
        <taxon>Flavobacteriaceae</taxon>
        <taxon>Winogradskyella</taxon>
    </lineage>
</organism>
<comment type="subcellular location">
    <subcellularLocation>
        <location evidence="1 6">Cell membrane</location>
        <topology evidence="1 6">Multi-pass membrane protein</topology>
    </subcellularLocation>
</comment>
<feature type="domain" description="VTT" evidence="7">
    <location>
        <begin position="83"/>
        <end position="199"/>
    </location>
</feature>
<accession>A0A7K1GHH5</accession>
<evidence type="ECO:0000256" key="6">
    <source>
        <dbReference type="RuleBase" id="RU366058"/>
    </source>
</evidence>
<keyword evidence="4 6" id="KW-1133">Transmembrane helix</keyword>
<comment type="similarity">
    <text evidence="6">Belongs to the TVP38/TMEM64 family.</text>
</comment>
<feature type="transmembrane region" description="Helical" evidence="6">
    <location>
        <begin position="12"/>
        <end position="32"/>
    </location>
</feature>
<dbReference type="Proteomes" id="UP000447545">
    <property type="component" value="Unassembled WGS sequence"/>
</dbReference>
<reference evidence="8 9" key="1">
    <citation type="submission" date="2019-11" db="EMBL/GenBank/DDBJ databases">
        <title>Winogradskyella ouciana sp. nov., isolated from the hadal seawater of the Mariana Trench.</title>
        <authorList>
            <person name="Liu R."/>
        </authorList>
    </citation>
    <scope>NUCLEOTIDE SEQUENCE [LARGE SCALE GENOMIC DNA]</scope>
    <source>
        <strain evidence="8 9">ZXX205</strain>
    </source>
</reference>
<dbReference type="InterPro" id="IPR015414">
    <property type="entry name" value="TMEM64"/>
</dbReference>
<dbReference type="RefSeq" id="WP_155090033.1">
    <property type="nucleotide sequence ID" value="NZ_WJYA01000008.1"/>
</dbReference>
<name>A0A7K1GHH5_9FLAO</name>
<feature type="transmembrane region" description="Helical" evidence="6">
    <location>
        <begin position="67"/>
        <end position="95"/>
    </location>
</feature>
<feature type="transmembrane region" description="Helical" evidence="6">
    <location>
        <begin position="146"/>
        <end position="172"/>
    </location>
</feature>
<evidence type="ECO:0000313" key="8">
    <source>
        <dbReference type="EMBL" id="MTE28024.1"/>
    </source>
</evidence>
<evidence type="ECO:0000256" key="4">
    <source>
        <dbReference type="ARBA" id="ARBA00022989"/>
    </source>
</evidence>
<feature type="transmembrane region" description="Helical" evidence="6">
    <location>
        <begin position="204"/>
        <end position="224"/>
    </location>
</feature>
<dbReference type="Pfam" id="PF09335">
    <property type="entry name" value="VTT_dom"/>
    <property type="match status" value="1"/>
</dbReference>
<evidence type="ECO:0000256" key="2">
    <source>
        <dbReference type="ARBA" id="ARBA00022475"/>
    </source>
</evidence>
<keyword evidence="3 6" id="KW-0812">Transmembrane</keyword>
<feature type="transmembrane region" description="Helical" evidence="6">
    <location>
        <begin position="179"/>
        <end position="198"/>
    </location>
</feature>
<comment type="caution">
    <text evidence="8">The sequence shown here is derived from an EMBL/GenBank/DDBJ whole genome shotgun (WGS) entry which is preliminary data.</text>
</comment>
<keyword evidence="2 6" id="KW-1003">Cell membrane</keyword>
<dbReference type="PANTHER" id="PTHR12677">
    <property type="entry name" value="GOLGI APPARATUS MEMBRANE PROTEIN TVP38-RELATED"/>
    <property type="match status" value="1"/>
</dbReference>
<gene>
    <name evidence="8" type="ORF">F1003_13860</name>
</gene>
<sequence>MPKDNTKITKSRFPLYISLFIVLGIISSYLIISDVQQFFDTAWEVLTSNDEQRIKKWVSNFGWYGPLVLILAMVLQMFLIVIPTILLMVVSILAYGPIWGSLTILVAVFVASSVGYVIGNYFGQTFVLKLLGNKTETKIEEFIESFSFWAVVITRINPFLSNDAISFVAGILNMNYWKFIGATVMGILPLTILIAILGKTTENLESGLLIGSIVSLILFGIYYWKKNKK</sequence>
<dbReference type="AlphaFoldDB" id="A0A7K1GHH5"/>
<keyword evidence="5 6" id="KW-0472">Membrane</keyword>
<dbReference type="InterPro" id="IPR032816">
    <property type="entry name" value="VTT_dom"/>
</dbReference>
<dbReference type="PANTHER" id="PTHR12677:SF59">
    <property type="entry name" value="GOLGI APPARATUS MEMBRANE PROTEIN TVP38-RELATED"/>
    <property type="match status" value="1"/>
</dbReference>
<proteinExistence type="inferred from homology"/>
<dbReference type="EMBL" id="WJYA01000008">
    <property type="protein sequence ID" value="MTE28024.1"/>
    <property type="molecule type" value="Genomic_DNA"/>
</dbReference>
<evidence type="ECO:0000256" key="5">
    <source>
        <dbReference type="ARBA" id="ARBA00023136"/>
    </source>
</evidence>
<keyword evidence="9" id="KW-1185">Reference proteome</keyword>
<evidence type="ECO:0000256" key="3">
    <source>
        <dbReference type="ARBA" id="ARBA00022692"/>
    </source>
</evidence>